<organism evidence="1 2">
    <name type="scientific">Setaria italica</name>
    <name type="common">Foxtail millet</name>
    <name type="synonym">Panicum italicum</name>
    <dbReference type="NCBI Taxonomy" id="4555"/>
    <lineage>
        <taxon>Eukaryota</taxon>
        <taxon>Viridiplantae</taxon>
        <taxon>Streptophyta</taxon>
        <taxon>Embryophyta</taxon>
        <taxon>Tracheophyta</taxon>
        <taxon>Spermatophyta</taxon>
        <taxon>Magnoliopsida</taxon>
        <taxon>Liliopsida</taxon>
        <taxon>Poales</taxon>
        <taxon>Poaceae</taxon>
        <taxon>PACMAD clade</taxon>
        <taxon>Panicoideae</taxon>
        <taxon>Panicodae</taxon>
        <taxon>Paniceae</taxon>
        <taxon>Cenchrinae</taxon>
        <taxon>Setaria</taxon>
    </lineage>
</organism>
<dbReference type="AlphaFoldDB" id="K3YXL7"/>
<dbReference type="EMBL" id="AGNK02000301">
    <property type="status" value="NOT_ANNOTATED_CDS"/>
    <property type="molecule type" value="Genomic_DNA"/>
</dbReference>
<dbReference type="Proteomes" id="UP000004995">
    <property type="component" value="Unassembled WGS sequence"/>
</dbReference>
<evidence type="ECO:0000313" key="1">
    <source>
        <dbReference type="EnsemblPlants" id="KQL29601"/>
    </source>
</evidence>
<protein>
    <submittedName>
        <fullName evidence="1">Uncharacterized protein</fullName>
    </submittedName>
</protein>
<dbReference type="HOGENOM" id="CLU_3017830_0_0_1"/>
<evidence type="ECO:0000313" key="2">
    <source>
        <dbReference type="Proteomes" id="UP000004995"/>
    </source>
</evidence>
<proteinExistence type="predicted"/>
<reference evidence="1" key="2">
    <citation type="submission" date="2018-08" db="UniProtKB">
        <authorList>
            <consortium name="EnsemblPlants"/>
        </authorList>
    </citation>
    <scope>IDENTIFICATION</scope>
    <source>
        <strain evidence="1">Yugu1</strain>
    </source>
</reference>
<reference evidence="2" key="1">
    <citation type="journal article" date="2012" name="Nat. Biotechnol.">
        <title>Reference genome sequence of the model plant Setaria.</title>
        <authorList>
            <person name="Bennetzen J.L."/>
            <person name="Schmutz J."/>
            <person name="Wang H."/>
            <person name="Percifield R."/>
            <person name="Hawkins J."/>
            <person name="Pontaroli A.C."/>
            <person name="Estep M."/>
            <person name="Feng L."/>
            <person name="Vaughn J.N."/>
            <person name="Grimwood J."/>
            <person name="Jenkins J."/>
            <person name="Barry K."/>
            <person name="Lindquist E."/>
            <person name="Hellsten U."/>
            <person name="Deshpande S."/>
            <person name="Wang X."/>
            <person name="Wu X."/>
            <person name="Mitros T."/>
            <person name="Triplett J."/>
            <person name="Yang X."/>
            <person name="Ye C.Y."/>
            <person name="Mauro-Herrera M."/>
            <person name="Wang L."/>
            <person name="Li P."/>
            <person name="Sharma M."/>
            <person name="Sharma R."/>
            <person name="Ronald P.C."/>
            <person name="Panaud O."/>
            <person name="Kellogg E.A."/>
            <person name="Brutnell T.P."/>
            <person name="Doust A.N."/>
            <person name="Tuskan G.A."/>
            <person name="Rokhsar D."/>
            <person name="Devos K.M."/>
        </authorList>
    </citation>
    <scope>NUCLEOTIDE SEQUENCE [LARGE SCALE GENOMIC DNA]</scope>
    <source>
        <strain evidence="2">cv. Yugu1</strain>
    </source>
</reference>
<dbReference type="EnsemblPlants" id="KQL29601">
    <property type="protein sequence ID" value="KQL29601"/>
    <property type="gene ID" value="SETIT_019013mg"/>
</dbReference>
<accession>K3YXL7</accession>
<dbReference type="Gramene" id="KQL29601">
    <property type="protein sequence ID" value="KQL29601"/>
    <property type="gene ID" value="SETIT_019013mg"/>
</dbReference>
<name>K3YXL7_SETIT</name>
<sequence length="56" mass="6645">MAADRFVQFASTRPLRWFSPVQSLRFYLISLFHSYPLPPSIKGCKFRGRFLPLSYF</sequence>
<dbReference type="InParanoid" id="K3YXL7"/>
<keyword evidence="2" id="KW-1185">Reference proteome</keyword>